<dbReference type="AlphaFoldDB" id="A0A7E4VFL8"/>
<organism evidence="8 9">
    <name type="scientific">Panagrellus redivivus</name>
    <name type="common">Microworm</name>
    <dbReference type="NCBI Taxonomy" id="6233"/>
    <lineage>
        <taxon>Eukaryota</taxon>
        <taxon>Metazoa</taxon>
        <taxon>Ecdysozoa</taxon>
        <taxon>Nematoda</taxon>
        <taxon>Chromadorea</taxon>
        <taxon>Rhabditida</taxon>
        <taxon>Tylenchina</taxon>
        <taxon>Panagrolaimomorpha</taxon>
        <taxon>Panagrolaimoidea</taxon>
        <taxon>Panagrolaimidae</taxon>
        <taxon>Panagrellus</taxon>
    </lineage>
</organism>
<keyword evidence="4" id="KW-0862">Zinc</keyword>
<evidence type="ECO:0000256" key="3">
    <source>
        <dbReference type="ARBA" id="ARBA00022771"/>
    </source>
</evidence>
<evidence type="ECO:0000256" key="1">
    <source>
        <dbReference type="ARBA" id="ARBA00004123"/>
    </source>
</evidence>
<dbReference type="InterPro" id="IPR012337">
    <property type="entry name" value="RNaseH-like_sf"/>
</dbReference>
<keyword evidence="8" id="KW-1185">Reference proteome</keyword>
<dbReference type="PANTHER" id="PTHR46481">
    <property type="entry name" value="ZINC FINGER BED DOMAIN-CONTAINING PROTEIN 4"/>
    <property type="match status" value="1"/>
</dbReference>
<accession>A0A7E4VFL8</accession>
<keyword evidence="2" id="KW-0479">Metal-binding</keyword>
<keyword evidence="3" id="KW-0863">Zinc-finger</keyword>
<proteinExistence type="predicted"/>
<reference evidence="8" key="1">
    <citation type="journal article" date="2013" name="Genetics">
        <title>The draft genome and transcriptome of Panagrellus redivivus are shaped by the harsh demands of a free-living lifestyle.</title>
        <authorList>
            <person name="Srinivasan J."/>
            <person name="Dillman A.R."/>
            <person name="Macchietto M.G."/>
            <person name="Heikkinen L."/>
            <person name="Lakso M."/>
            <person name="Fracchia K.M."/>
            <person name="Antoshechkin I."/>
            <person name="Mortazavi A."/>
            <person name="Wong G."/>
            <person name="Sternberg P.W."/>
        </authorList>
    </citation>
    <scope>NUCLEOTIDE SEQUENCE [LARGE SCALE GENOMIC DNA]</scope>
    <source>
        <strain evidence="8">MT8872</strain>
    </source>
</reference>
<dbReference type="InterPro" id="IPR052035">
    <property type="entry name" value="ZnF_BED_domain_contain"/>
</dbReference>
<dbReference type="PANTHER" id="PTHR46481:SF10">
    <property type="entry name" value="ZINC FINGER BED DOMAIN-CONTAINING PROTEIN 39"/>
    <property type="match status" value="1"/>
</dbReference>
<dbReference type="GO" id="GO:0046983">
    <property type="term" value="F:protein dimerization activity"/>
    <property type="evidence" value="ECO:0007669"/>
    <property type="project" value="InterPro"/>
</dbReference>
<reference evidence="9" key="2">
    <citation type="submission" date="2020-10" db="UniProtKB">
        <authorList>
            <consortium name="WormBaseParasite"/>
        </authorList>
    </citation>
    <scope>IDENTIFICATION</scope>
</reference>
<dbReference type="Proteomes" id="UP000492821">
    <property type="component" value="Unassembled WGS sequence"/>
</dbReference>
<feature type="region of interest" description="Disordered" evidence="6">
    <location>
        <begin position="580"/>
        <end position="617"/>
    </location>
</feature>
<feature type="compositionally biased region" description="Acidic residues" evidence="6">
    <location>
        <begin position="589"/>
        <end position="606"/>
    </location>
</feature>
<evidence type="ECO:0000256" key="5">
    <source>
        <dbReference type="ARBA" id="ARBA00023242"/>
    </source>
</evidence>
<comment type="subcellular location">
    <subcellularLocation>
        <location evidence="1">Nucleus</location>
    </subcellularLocation>
</comment>
<dbReference type="InterPro" id="IPR008906">
    <property type="entry name" value="HATC_C_dom"/>
</dbReference>
<name>A0A7E4VFL8_PANRE</name>
<evidence type="ECO:0000313" key="8">
    <source>
        <dbReference type="Proteomes" id="UP000492821"/>
    </source>
</evidence>
<keyword evidence="5" id="KW-0539">Nucleus</keyword>
<evidence type="ECO:0000259" key="7">
    <source>
        <dbReference type="Pfam" id="PF05699"/>
    </source>
</evidence>
<evidence type="ECO:0000313" key="9">
    <source>
        <dbReference type="WBParaSite" id="Pan_g20519.t1"/>
    </source>
</evidence>
<dbReference type="Pfam" id="PF05699">
    <property type="entry name" value="Dimer_Tnp_hAT"/>
    <property type="match status" value="1"/>
</dbReference>
<evidence type="ECO:0000256" key="4">
    <source>
        <dbReference type="ARBA" id="ARBA00022833"/>
    </source>
</evidence>
<evidence type="ECO:0000256" key="2">
    <source>
        <dbReference type="ARBA" id="ARBA00022723"/>
    </source>
</evidence>
<dbReference type="SUPFAM" id="SSF53098">
    <property type="entry name" value="Ribonuclease H-like"/>
    <property type="match status" value="1"/>
</dbReference>
<dbReference type="GO" id="GO:0005634">
    <property type="term" value="C:nucleus"/>
    <property type="evidence" value="ECO:0007669"/>
    <property type="project" value="UniProtKB-SubCell"/>
</dbReference>
<sequence>MSQVYIHFTEDVKHFLCKKCDSRITKPQGKSTGALWKHLADKHYIYRTGSVKELENRKRKASTTEESPSIKQTTLTAHIKQKPSTLKDETVVRFFSEHGIPFRVIDSESFKALLREGGPNYKGISRKYLSNDALPSVAAEYNLEKIKQLQGKTVALCFDEFSNKRSRFMSIVARYADDTGFHTVRLDVSDLGAEAATAKHLSSVIDEKKAKFGIKQIIGMTRDGASSAKKTCDVLSIDSIHCYCHWLQLSVRDGLDDPEVSDLLAPVRIIVTAINKTAKRRRVMKNLIAKSFKSENRTRWNSTYNMVSSFIANFEPLLKCVTTGSLPIPELLKTIRNETSHIRLDDLSALEKVLSVLKQMTLMAEGHFSYASMIPYLLCRLRAFCDSSNTNALVQKFLAGVKEGVKSRMGSYEDNALIEDSAFLDPRFVYRPSIFTQSKWASIENRLRLRNQNDEAGTVSPTVTAADDLWKPLDDDEPQPDGIGKEIEAYKSMMRLPTPTPTLENSASVFDFWRTHRHELPLLYAEAMRSLLLTASSAEPERVFSNLTQLLSNKLRCSMNPSSVERLMVVRQHMAEQLMARNMKKKDEDVDSDEDEDESDEEESCDTENKENNVIII</sequence>
<feature type="domain" description="HAT C-terminal dimerisation" evidence="7">
    <location>
        <begin position="492"/>
        <end position="574"/>
    </location>
</feature>
<evidence type="ECO:0000256" key="6">
    <source>
        <dbReference type="SAM" id="MobiDB-lite"/>
    </source>
</evidence>
<dbReference type="GO" id="GO:0008270">
    <property type="term" value="F:zinc ion binding"/>
    <property type="evidence" value="ECO:0007669"/>
    <property type="project" value="UniProtKB-KW"/>
</dbReference>
<dbReference type="WBParaSite" id="Pan_g20519.t1">
    <property type="protein sequence ID" value="Pan_g20519.t1"/>
    <property type="gene ID" value="Pan_g20519"/>
</dbReference>
<protein>
    <submittedName>
        <fullName evidence="9">Dimer_Tnp_hAT domain-containing protein</fullName>
    </submittedName>
</protein>